<dbReference type="Pfam" id="PF08840">
    <property type="entry name" value="BAAT_C"/>
    <property type="match status" value="1"/>
</dbReference>
<dbReference type="EMBL" id="JAGKHQ010000002">
    <property type="protein sequence ID" value="KAG7522671.1"/>
    <property type="molecule type" value="Genomic_DNA"/>
</dbReference>
<keyword evidence="5" id="KW-0833">Ubl conjugation pathway</keyword>
<dbReference type="FunFam" id="3.40.50.1820:FF:000024">
    <property type="entry name" value="acyl-coenzyme A thioesterase 4"/>
    <property type="match status" value="1"/>
</dbReference>
<keyword evidence="4" id="KW-0677">Repeat</keyword>
<dbReference type="FunFam" id="1.25.40.420:FF:000001">
    <property type="entry name" value="Kelch-like family member 12"/>
    <property type="match status" value="1"/>
</dbReference>
<dbReference type="Pfam" id="PF01344">
    <property type="entry name" value="Kelch_1"/>
    <property type="match status" value="1"/>
</dbReference>
<keyword evidence="3" id="KW-0880">Kelch repeat</keyword>
<evidence type="ECO:0000256" key="3">
    <source>
        <dbReference type="ARBA" id="ARBA00022441"/>
    </source>
</evidence>
<organism evidence="7 8">
    <name type="scientific">Solea senegalensis</name>
    <name type="common">Senegalese sole</name>
    <dbReference type="NCBI Taxonomy" id="28829"/>
    <lineage>
        <taxon>Eukaryota</taxon>
        <taxon>Metazoa</taxon>
        <taxon>Chordata</taxon>
        <taxon>Craniata</taxon>
        <taxon>Vertebrata</taxon>
        <taxon>Euteleostomi</taxon>
        <taxon>Actinopterygii</taxon>
        <taxon>Neopterygii</taxon>
        <taxon>Teleostei</taxon>
        <taxon>Neoteleostei</taxon>
        <taxon>Acanthomorphata</taxon>
        <taxon>Carangaria</taxon>
        <taxon>Pleuronectiformes</taxon>
        <taxon>Pleuronectoidei</taxon>
        <taxon>Soleidae</taxon>
        <taxon>Solea</taxon>
    </lineage>
</organism>
<dbReference type="GO" id="GO:0005737">
    <property type="term" value="C:cytoplasm"/>
    <property type="evidence" value="ECO:0007669"/>
    <property type="project" value="TreeGrafter"/>
</dbReference>
<dbReference type="GO" id="GO:0031463">
    <property type="term" value="C:Cul3-RING ubiquitin ligase complex"/>
    <property type="evidence" value="ECO:0007669"/>
    <property type="project" value="TreeGrafter"/>
</dbReference>
<dbReference type="AlphaFoldDB" id="A0AAV6SZY4"/>
<dbReference type="SMART" id="SM00612">
    <property type="entry name" value="Kelch"/>
    <property type="match status" value="5"/>
</dbReference>
<dbReference type="Pfam" id="PF24681">
    <property type="entry name" value="Kelch_KLHDC2_KLHL20_DRC7"/>
    <property type="match status" value="1"/>
</dbReference>
<protein>
    <recommendedName>
        <fullName evidence="2">Kelch-like protein 25</fullName>
    </recommendedName>
</protein>
<name>A0AAV6SZY4_SOLSE</name>
<dbReference type="Pfam" id="PF00651">
    <property type="entry name" value="BTB"/>
    <property type="match status" value="1"/>
</dbReference>
<dbReference type="PANTHER" id="PTHR24412:SF487">
    <property type="entry name" value="KELCH-LIKE PROTEIN 25"/>
    <property type="match status" value="1"/>
</dbReference>
<dbReference type="GO" id="GO:0006511">
    <property type="term" value="P:ubiquitin-dependent protein catabolic process"/>
    <property type="evidence" value="ECO:0007669"/>
    <property type="project" value="TreeGrafter"/>
</dbReference>
<dbReference type="SMART" id="SM00875">
    <property type="entry name" value="BACK"/>
    <property type="match status" value="1"/>
</dbReference>
<accession>A0AAV6SZY4</accession>
<gene>
    <name evidence="7" type="ORF">JOB18_027979</name>
</gene>
<dbReference type="GO" id="GO:0080090">
    <property type="term" value="P:regulation of primary metabolic process"/>
    <property type="evidence" value="ECO:0007669"/>
    <property type="project" value="UniProtKB-ARBA"/>
</dbReference>
<evidence type="ECO:0000313" key="7">
    <source>
        <dbReference type="EMBL" id="KAG7522671.1"/>
    </source>
</evidence>
<dbReference type="FunFam" id="3.30.710.10:FF:000023">
    <property type="entry name" value="Ectoderm-neural cortex protein 1"/>
    <property type="match status" value="1"/>
</dbReference>
<dbReference type="Pfam" id="PF04775">
    <property type="entry name" value="Bile_Hydr_Trans"/>
    <property type="match status" value="1"/>
</dbReference>
<comment type="pathway">
    <text evidence="1">Protein modification; protein ubiquitination.</text>
</comment>
<evidence type="ECO:0000256" key="2">
    <source>
        <dbReference type="ARBA" id="ARBA00019851"/>
    </source>
</evidence>
<dbReference type="InterPro" id="IPR006652">
    <property type="entry name" value="Kelch_1"/>
</dbReference>
<dbReference type="InterPro" id="IPR000210">
    <property type="entry name" value="BTB/POZ_dom"/>
</dbReference>
<evidence type="ECO:0000259" key="6">
    <source>
        <dbReference type="PROSITE" id="PS50097"/>
    </source>
</evidence>
<dbReference type="SMART" id="SM00225">
    <property type="entry name" value="BTB"/>
    <property type="match status" value="1"/>
</dbReference>
<evidence type="ECO:0000256" key="5">
    <source>
        <dbReference type="ARBA" id="ARBA00022786"/>
    </source>
</evidence>
<dbReference type="InterPro" id="IPR006862">
    <property type="entry name" value="Thio_Ohase/aa_AcTrfase"/>
</dbReference>
<dbReference type="Proteomes" id="UP000693946">
    <property type="component" value="Linkage Group LG10"/>
</dbReference>
<dbReference type="Pfam" id="PF07707">
    <property type="entry name" value="BACK"/>
    <property type="match status" value="1"/>
</dbReference>
<dbReference type="InterPro" id="IPR014940">
    <property type="entry name" value="BAAT_C"/>
</dbReference>
<reference evidence="7 8" key="1">
    <citation type="journal article" date="2021" name="Sci. Rep.">
        <title>Chromosome anchoring in Senegalese sole (Solea senegalensis) reveals sex-associated markers and genome rearrangements in flatfish.</title>
        <authorList>
            <person name="Guerrero-Cozar I."/>
            <person name="Gomez-Garrido J."/>
            <person name="Berbel C."/>
            <person name="Martinez-Blanch J.F."/>
            <person name="Alioto T."/>
            <person name="Claros M.G."/>
            <person name="Gagnaire P.A."/>
            <person name="Manchado M."/>
        </authorList>
    </citation>
    <scope>NUCLEOTIDE SEQUENCE [LARGE SCALE GENOMIC DNA]</scope>
    <source>
        <strain evidence="7">Sse05_10M</strain>
    </source>
</reference>
<dbReference type="PANTHER" id="PTHR24412">
    <property type="entry name" value="KELCH PROTEIN"/>
    <property type="match status" value="1"/>
</dbReference>
<keyword evidence="8" id="KW-1185">Reference proteome</keyword>
<feature type="domain" description="BTB" evidence="6">
    <location>
        <begin position="106"/>
        <end position="174"/>
    </location>
</feature>
<dbReference type="FunFam" id="2.120.10.80:FF:000004">
    <property type="entry name" value="Ectoderm-neural cortex protein 1"/>
    <property type="match status" value="1"/>
</dbReference>
<dbReference type="PROSITE" id="PS50097">
    <property type="entry name" value="BTB"/>
    <property type="match status" value="1"/>
</dbReference>
<dbReference type="InterPro" id="IPR011705">
    <property type="entry name" value="BACK"/>
</dbReference>
<evidence type="ECO:0000256" key="1">
    <source>
        <dbReference type="ARBA" id="ARBA00004906"/>
    </source>
</evidence>
<sequence>MTLLVQGGGGPCDSVNEKYGLFYSQKRDFALYAVSFPLVRFPGSRDYSLSVSVVVPEEAAMSVTVHENRKSRTSTGSMNISLFHKPSHPDSVLTHLNTMRKQCVFTDVTLWAGDRSFPCHRAVLAACSRYFEAMFSGGLRESLDSDVNFRDSIHPEILELLLDFAYSSRVIINEENAESLLEAADMLQFHDIRDAAAEFLEKNLHSSNCLGMMLLSDAHQCKRLYELSWRMCLLHYETVRESEDFYNLSKDKLLELILSDELEIEDEQIVFNSVLRWVQYDLEDRRHHLSELLRGIRLALLPSECLLEAVACEELIMADKRSRSIVEEAMLCKKKILQNDGVVTSPFARPRKAGHTLLILGGQTFMCDKIYQVDHKAKEIIPKADLPSPRKEFSACAIGCKVYVTGGRGSENGVSKDVWIYDTVHEEWSKGAPMLIARFGHGSAELENSLYVVGGHTAIAGVFPASPSVSLKQVERYDPLTNKWTMMAPLRDGVSNAAVVSAKLKLFVFGGSTIHRDKASKVQCYDPVGNRWTIAAECPQPWRYTAAAVVGSQIFIMGGDTEFTAASAYRFDCENNQWTRVGDMTSKRMSCHAVASGNKLYVVGGYFGTQRCKTLDYALSQAGMSPERGGESLETPPSWSCTQDQSLQELAAPHEFVKTEAVLTSRTTVTLTLYLGCTLTAVDIMSNESETETLSVVLRSGAFSRYCYCGRRRKISGVVIGSRALFKEWDLGQQLEEFIHQTSSCSASTCLSLVCLGQNGQGTRLCEACEKGNKWEAYGHYTADATGTVNVAEDISLGGTYSGIEPMGLLWSLRLVQGSKPGQSFVKKNTQTPMEVTISVYQGHQTEGFMNQVPLACAVVERWYMTPGVRRIPITEEGFDAVLFLPPGPGRFPGVLDLWGAGTIFVEYRSAMLASHGFASLTLNYLKPKVTLETGKMVDNEYFERAYTFLQKHPAVLSDRIAMLGTSFGSNLILNMACYSEVVKLRCAVCINATHVQPVGGTLQDMVNHLYDRRSKVYLNEEEQMIWRGLLLPITADPSTKLDMGRLQCPLLLVVGEDDQNMPSYESAMDMQKMMERAGNSHLLTVLSYPNTGHVIEPPYIPHTRASVFRVPKTNEIYMTLWGGETVAHSHAQEDAWKNILGSRAAPRCAAPRCMRCAPLKPATSYSKKVRDFGPLESAETDMNSC</sequence>
<comment type="caution">
    <text evidence="7">The sequence shown here is derived from an EMBL/GenBank/DDBJ whole genome shotgun (WGS) entry which is preliminary data.</text>
</comment>
<evidence type="ECO:0000256" key="4">
    <source>
        <dbReference type="ARBA" id="ARBA00022737"/>
    </source>
</evidence>
<evidence type="ECO:0000313" key="8">
    <source>
        <dbReference type="Proteomes" id="UP000693946"/>
    </source>
</evidence>
<proteinExistence type="predicted"/>